<evidence type="ECO:0000256" key="3">
    <source>
        <dbReference type="ARBA" id="ARBA00017144"/>
    </source>
</evidence>
<evidence type="ECO:0000256" key="8">
    <source>
        <dbReference type="ARBA" id="ARBA00022840"/>
    </source>
</evidence>
<keyword evidence="8 12" id="KW-0067">ATP-binding</keyword>
<dbReference type="InterPro" id="IPR018094">
    <property type="entry name" value="Thymidylate_kinase"/>
</dbReference>
<evidence type="ECO:0000313" key="14">
    <source>
        <dbReference type="EMBL" id="CAB3718562.1"/>
    </source>
</evidence>
<reference evidence="14 15" key="1">
    <citation type="submission" date="2020-04" db="EMBL/GenBank/DDBJ databases">
        <authorList>
            <person name="De Canck E."/>
        </authorList>
    </citation>
    <scope>NUCLEOTIDE SEQUENCE [LARGE SCALE GENOMIC DNA]</scope>
    <source>
        <strain evidence="14 15">LMG 26845</strain>
    </source>
</reference>
<evidence type="ECO:0000256" key="5">
    <source>
        <dbReference type="ARBA" id="ARBA00022727"/>
    </source>
</evidence>
<evidence type="ECO:0000313" key="15">
    <source>
        <dbReference type="Proteomes" id="UP000507979"/>
    </source>
</evidence>
<dbReference type="InterPro" id="IPR039430">
    <property type="entry name" value="Thymidylate_kin-like_dom"/>
</dbReference>
<protein>
    <recommendedName>
        <fullName evidence="3 12">Thymidylate kinase</fullName>
        <ecNumber evidence="2 12">2.7.4.9</ecNumber>
    </recommendedName>
    <alternativeName>
        <fullName evidence="9 12">dTMP kinase</fullName>
    </alternativeName>
</protein>
<comment type="similarity">
    <text evidence="1 12">Belongs to the thymidylate kinase family.</text>
</comment>
<comment type="function">
    <text evidence="11 12">Phosphorylation of dTMP to form dTDP in both de novo and salvage pathways of dTTP synthesis.</text>
</comment>
<dbReference type="InterPro" id="IPR027417">
    <property type="entry name" value="P-loop_NTPase"/>
</dbReference>
<dbReference type="GO" id="GO:0006227">
    <property type="term" value="P:dUDP biosynthetic process"/>
    <property type="evidence" value="ECO:0007669"/>
    <property type="project" value="TreeGrafter"/>
</dbReference>
<evidence type="ECO:0000256" key="11">
    <source>
        <dbReference type="ARBA" id="ARBA00057735"/>
    </source>
</evidence>
<feature type="binding site" evidence="12">
    <location>
        <begin position="12"/>
        <end position="19"/>
    </location>
    <ligand>
        <name>ATP</name>
        <dbReference type="ChEBI" id="CHEBI:30616"/>
    </ligand>
</feature>
<evidence type="ECO:0000256" key="1">
    <source>
        <dbReference type="ARBA" id="ARBA00009776"/>
    </source>
</evidence>
<gene>
    <name evidence="12 14" type="primary">tmk</name>
    <name evidence="14" type="ORF">LMG26845_06194</name>
</gene>
<dbReference type="EC" id="2.7.4.9" evidence="2 12"/>
<dbReference type="CDD" id="cd01672">
    <property type="entry name" value="TMPK"/>
    <property type="match status" value="1"/>
</dbReference>
<dbReference type="GO" id="GO:0005524">
    <property type="term" value="F:ATP binding"/>
    <property type="evidence" value="ECO:0007669"/>
    <property type="project" value="UniProtKB-UniRule"/>
</dbReference>
<dbReference type="FunFam" id="3.40.50.300:FF:000225">
    <property type="entry name" value="Thymidylate kinase"/>
    <property type="match status" value="1"/>
</dbReference>
<name>A0A6J5IMJ9_9BURK</name>
<comment type="catalytic activity">
    <reaction evidence="10 12">
        <text>dTMP + ATP = dTDP + ADP</text>
        <dbReference type="Rhea" id="RHEA:13517"/>
        <dbReference type="ChEBI" id="CHEBI:30616"/>
        <dbReference type="ChEBI" id="CHEBI:58369"/>
        <dbReference type="ChEBI" id="CHEBI:63528"/>
        <dbReference type="ChEBI" id="CHEBI:456216"/>
        <dbReference type="EC" id="2.7.4.9"/>
    </reaction>
</comment>
<organism evidence="14 15">
    <name type="scientific">Achromobacter insuavis</name>
    <dbReference type="NCBI Taxonomy" id="1287735"/>
    <lineage>
        <taxon>Bacteria</taxon>
        <taxon>Pseudomonadati</taxon>
        <taxon>Pseudomonadota</taxon>
        <taxon>Betaproteobacteria</taxon>
        <taxon>Burkholderiales</taxon>
        <taxon>Alcaligenaceae</taxon>
        <taxon>Achromobacter</taxon>
    </lineage>
</organism>
<dbReference type="GO" id="GO:0006235">
    <property type="term" value="P:dTTP biosynthetic process"/>
    <property type="evidence" value="ECO:0007669"/>
    <property type="project" value="UniProtKB-UniRule"/>
</dbReference>
<dbReference type="Proteomes" id="UP000507979">
    <property type="component" value="Unassembled WGS sequence"/>
</dbReference>
<evidence type="ECO:0000256" key="6">
    <source>
        <dbReference type="ARBA" id="ARBA00022741"/>
    </source>
</evidence>
<dbReference type="EMBL" id="CADIJR010000163">
    <property type="protein sequence ID" value="CAB3718562.1"/>
    <property type="molecule type" value="Genomic_DNA"/>
</dbReference>
<dbReference type="GO" id="GO:0006233">
    <property type="term" value="P:dTDP biosynthetic process"/>
    <property type="evidence" value="ECO:0007669"/>
    <property type="project" value="InterPro"/>
</dbReference>
<evidence type="ECO:0000259" key="13">
    <source>
        <dbReference type="Pfam" id="PF02223"/>
    </source>
</evidence>
<dbReference type="GO" id="GO:0004798">
    <property type="term" value="F:dTMP kinase activity"/>
    <property type="evidence" value="ECO:0007669"/>
    <property type="project" value="UniProtKB-UniRule"/>
</dbReference>
<proteinExistence type="inferred from homology"/>
<dbReference type="PANTHER" id="PTHR10344">
    <property type="entry name" value="THYMIDYLATE KINASE"/>
    <property type="match status" value="1"/>
</dbReference>
<dbReference type="NCBIfam" id="TIGR00041">
    <property type="entry name" value="DTMP_kinase"/>
    <property type="match status" value="1"/>
</dbReference>
<keyword evidence="4 12" id="KW-0808">Transferase</keyword>
<dbReference type="RefSeq" id="WP_054461201.1">
    <property type="nucleotide sequence ID" value="NZ_CADIJR010000163.1"/>
</dbReference>
<evidence type="ECO:0000256" key="9">
    <source>
        <dbReference type="ARBA" id="ARBA00029962"/>
    </source>
</evidence>
<dbReference type="GeneID" id="92902125"/>
<keyword evidence="5 12" id="KW-0545">Nucleotide biosynthesis</keyword>
<accession>A0A6J5IMJ9</accession>
<evidence type="ECO:0000256" key="2">
    <source>
        <dbReference type="ARBA" id="ARBA00012980"/>
    </source>
</evidence>
<evidence type="ECO:0000256" key="7">
    <source>
        <dbReference type="ARBA" id="ARBA00022777"/>
    </source>
</evidence>
<dbReference type="PANTHER" id="PTHR10344:SF4">
    <property type="entry name" value="UMP-CMP KINASE 2, MITOCHONDRIAL"/>
    <property type="match status" value="1"/>
</dbReference>
<dbReference type="SUPFAM" id="SSF52540">
    <property type="entry name" value="P-loop containing nucleoside triphosphate hydrolases"/>
    <property type="match status" value="1"/>
</dbReference>
<dbReference type="GO" id="GO:0005829">
    <property type="term" value="C:cytosol"/>
    <property type="evidence" value="ECO:0007669"/>
    <property type="project" value="TreeGrafter"/>
</dbReference>
<feature type="domain" description="Thymidylate kinase-like" evidence="13">
    <location>
        <begin position="10"/>
        <end position="193"/>
    </location>
</feature>
<dbReference type="AlphaFoldDB" id="A0A6J5IMJ9"/>
<evidence type="ECO:0000256" key="10">
    <source>
        <dbReference type="ARBA" id="ARBA00048743"/>
    </source>
</evidence>
<keyword evidence="6 12" id="KW-0547">Nucleotide-binding</keyword>
<evidence type="ECO:0000256" key="12">
    <source>
        <dbReference type="HAMAP-Rule" id="MF_00165"/>
    </source>
</evidence>
<sequence length="207" mass="22777">MTSRGRFITLEGVDGAGKSTHTEWIAEFLRGQGLEVVSTREPGGTPLGEKLRALVLTDPMGLDTETLLMFAARCEHLHQVIEPALARGAWVVCDRYTDATYAYQGGGRGLGAARVAALETWMQAGRPDRTWLFDVPLAVARARLADAREPDRFEREGAAFFERTRTAYQARAAAEPDRIQVIDSTRAIPEIRAELEAGLRQLVAARP</sequence>
<keyword evidence="15" id="KW-1185">Reference proteome</keyword>
<dbReference type="HAMAP" id="MF_00165">
    <property type="entry name" value="Thymidylate_kinase"/>
    <property type="match status" value="1"/>
</dbReference>
<evidence type="ECO:0000256" key="4">
    <source>
        <dbReference type="ARBA" id="ARBA00022679"/>
    </source>
</evidence>
<dbReference type="Pfam" id="PF02223">
    <property type="entry name" value="Thymidylate_kin"/>
    <property type="match status" value="1"/>
</dbReference>
<dbReference type="Gene3D" id="3.40.50.300">
    <property type="entry name" value="P-loop containing nucleotide triphosphate hydrolases"/>
    <property type="match status" value="1"/>
</dbReference>
<keyword evidence="7 12" id="KW-0418">Kinase</keyword>